<dbReference type="SUPFAM" id="SSF57850">
    <property type="entry name" value="RING/U-box"/>
    <property type="match status" value="1"/>
</dbReference>
<feature type="region of interest" description="Disordered" evidence="2">
    <location>
        <begin position="1"/>
        <end position="20"/>
    </location>
</feature>
<keyword evidence="4" id="KW-1185">Reference proteome</keyword>
<dbReference type="Gene3D" id="3.30.40.10">
    <property type="entry name" value="Zinc/RING finger domain, C3HC4 (zinc finger)"/>
    <property type="match status" value="1"/>
</dbReference>
<organism evidence="3 4">
    <name type="scientific">Aulographum hederae CBS 113979</name>
    <dbReference type="NCBI Taxonomy" id="1176131"/>
    <lineage>
        <taxon>Eukaryota</taxon>
        <taxon>Fungi</taxon>
        <taxon>Dikarya</taxon>
        <taxon>Ascomycota</taxon>
        <taxon>Pezizomycotina</taxon>
        <taxon>Dothideomycetes</taxon>
        <taxon>Pleosporomycetidae</taxon>
        <taxon>Aulographales</taxon>
        <taxon>Aulographaceae</taxon>
    </lineage>
</organism>
<dbReference type="OrthoDB" id="247013at2759"/>
<feature type="compositionally biased region" description="Polar residues" evidence="2">
    <location>
        <begin position="238"/>
        <end position="249"/>
    </location>
</feature>
<dbReference type="PANTHER" id="PTHR12775">
    <property type="entry name" value="PROTEIN C20ORF43 HOMOLOG"/>
    <property type="match status" value="1"/>
</dbReference>
<evidence type="ECO:0000256" key="2">
    <source>
        <dbReference type="SAM" id="MobiDB-lite"/>
    </source>
</evidence>
<dbReference type="AlphaFoldDB" id="A0A6G1GNH9"/>
<name>A0A6G1GNH9_9PEZI</name>
<dbReference type="GO" id="GO:0005634">
    <property type="term" value="C:nucleus"/>
    <property type="evidence" value="ECO:0007669"/>
    <property type="project" value="TreeGrafter"/>
</dbReference>
<feature type="compositionally biased region" description="Polar residues" evidence="2">
    <location>
        <begin position="287"/>
        <end position="296"/>
    </location>
</feature>
<feature type="compositionally biased region" description="Basic residues" evidence="2">
    <location>
        <begin position="218"/>
        <end position="234"/>
    </location>
</feature>
<dbReference type="CDD" id="cd16653">
    <property type="entry name" value="RING-like_Rtf2"/>
    <property type="match status" value="1"/>
</dbReference>
<dbReference type="Pfam" id="PF04641">
    <property type="entry name" value="Rtf2"/>
    <property type="match status" value="1"/>
</dbReference>
<protein>
    <submittedName>
        <fullName evidence="3">DUF602-domain-containing protein</fullName>
    </submittedName>
</protein>
<dbReference type="PANTHER" id="PTHR12775:SF0">
    <property type="entry name" value="REPLICATION TERMINATION FACTOR 2"/>
    <property type="match status" value="1"/>
</dbReference>
<feature type="compositionally biased region" description="Basic and acidic residues" evidence="2">
    <location>
        <begin position="10"/>
        <end position="20"/>
    </location>
</feature>
<dbReference type="Proteomes" id="UP000800041">
    <property type="component" value="Unassembled WGS sequence"/>
</dbReference>
<dbReference type="GO" id="GO:0006274">
    <property type="term" value="P:DNA replication termination"/>
    <property type="evidence" value="ECO:0007669"/>
    <property type="project" value="TreeGrafter"/>
</dbReference>
<evidence type="ECO:0000313" key="4">
    <source>
        <dbReference type="Proteomes" id="UP000800041"/>
    </source>
</evidence>
<dbReference type="EMBL" id="ML977186">
    <property type="protein sequence ID" value="KAF1982309.1"/>
    <property type="molecule type" value="Genomic_DNA"/>
</dbReference>
<evidence type="ECO:0000313" key="3">
    <source>
        <dbReference type="EMBL" id="KAF1982309.1"/>
    </source>
</evidence>
<feature type="compositionally biased region" description="Low complexity" evidence="2">
    <location>
        <begin position="268"/>
        <end position="286"/>
    </location>
</feature>
<dbReference type="InterPro" id="IPR006735">
    <property type="entry name" value="Rtf2"/>
</dbReference>
<sequence>MGNDGGSIPTRRELVKEAARDPTVSELKAARLEQQEYAWTTDPISEKPLRRPVVSDSAGRLYRKESVVEYLLAVAGGDEGVQVAGKSREEVERILGGRVKSLKDVVEVLFTPASTPEVPGQTPATAKIDITHGNELYICPITNKPLGPAAKAVYLVPCGHAFAGAAIKEVQREEKRCLVCSEAYAENDVVGILPVDEVEIARLEVRVRMLREKGLSHGLKKVKGEKREKKNKKHASVEGTNGATMPSTVENEDKAPQLTSSTKLEPLSRPSSTKPPSTSTTTTSSSGINNPSTASLTAKVLAEQDARNKKRKLAQNDNIESLYASGPNKKATTDAGATGRNTDFMTRGYSIPVKGKR</sequence>
<dbReference type="InterPro" id="IPR013083">
    <property type="entry name" value="Znf_RING/FYVE/PHD"/>
</dbReference>
<evidence type="ECO:0000256" key="1">
    <source>
        <dbReference type="ARBA" id="ARBA00009885"/>
    </source>
</evidence>
<comment type="similarity">
    <text evidence="1">Belongs to the rtf2 family.</text>
</comment>
<reference evidence="3" key="1">
    <citation type="journal article" date="2020" name="Stud. Mycol.">
        <title>101 Dothideomycetes genomes: a test case for predicting lifestyles and emergence of pathogens.</title>
        <authorList>
            <person name="Haridas S."/>
            <person name="Albert R."/>
            <person name="Binder M."/>
            <person name="Bloem J."/>
            <person name="Labutti K."/>
            <person name="Salamov A."/>
            <person name="Andreopoulos B."/>
            <person name="Baker S."/>
            <person name="Barry K."/>
            <person name="Bills G."/>
            <person name="Bluhm B."/>
            <person name="Cannon C."/>
            <person name="Castanera R."/>
            <person name="Culley D."/>
            <person name="Daum C."/>
            <person name="Ezra D."/>
            <person name="Gonzalez J."/>
            <person name="Henrissat B."/>
            <person name="Kuo A."/>
            <person name="Liang C."/>
            <person name="Lipzen A."/>
            <person name="Lutzoni F."/>
            <person name="Magnuson J."/>
            <person name="Mondo S."/>
            <person name="Nolan M."/>
            <person name="Ohm R."/>
            <person name="Pangilinan J."/>
            <person name="Park H.-J."/>
            <person name="Ramirez L."/>
            <person name="Alfaro M."/>
            <person name="Sun H."/>
            <person name="Tritt A."/>
            <person name="Yoshinaga Y."/>
            <person name="Zwiers L.-H."/>
            <person name="Turgeon B."/>
            <person name="Goodwin S."/>
            <person name="Spatafora J."/>
            <person name="Crous P."/>
            <person name="Grigoriev I."/>
        </authorList>
    </citation>
    <scope>NUCLEOTIDE SEQUENCE</scope>
    <source>
        <strain evidence="3">CBS 113979</strain>
    </source>
</reference>
<feature type="region of interest" description="Disordered" evidence="2">
    <location>
        <begin position="218"/>
        <end position="357"/>
    </location>
</feature>
<proteinExistence type="inferred from homology"/>
<accession>A0A6G1GNH9</accession>
<gene>
    <name evidence="3" type="ORF">K402DRAFT_397748</name>
</gene>
<dbReference type="InterPro" id="IPR027799">
    <property type="entry name" value="Rtf2_RING-finger"/>
</dbReference>